<name>A0A3P6QZC3_CYLGO</name>
<gene>
    <name evidence="1" type="ORF">CGOC_LOCUS2960</name>
</gene>
<protein>
    <submittedName>
        <fullName evidence="1">Uncharacterized protein</fullName>
    </submittedName>
</protein>
<accession>A0A3P6QZC3</accession>
<evidence type="ECO:0000313" key="2">
    <source>
        <dbReference type="Proteomes" id="UP000271889"/>
    </source>
</evidence>
<dbReference type="EMBL" id="UYRV01007078">
    <property type="protein sequence ID" value="VDK54279.1"/>
    <property type="molecule type" value="Genomic_DNA"/>
</dbReference>
<evidence type="ECO:0000313" key="1">
    <source>
        <dbReference type="EMBL" id="VDK54279.1"/>
    </source>
</evidence>
<dbReference type="OrthoDB" id="5805117at2759"/>
<dbReference type="AlphaFoldDB" id="A0A3P6QZC3"/>
<sequence length="180" mass="20480">MRNCQHIPSHKHQFSRYVSKGLGRELPEDWLVQVAEAEEFEAQTRGPLTILFVRLSNTNSFKRPPIPHTDVKGEEGRQESYSTVLSTGATPADADLIKLRKDRYPLQHAETLSVTSKALEPKCDVIVVAFESSKDLHIRATADDPIFESLKADMRKFYADNPSDRRVQIYVSQFTLFGIF</sequence>
<organism evidence="1 2">
    <name type="scientific">Cylicostephanus goldi</name>
    <name type="common">Nematode worm</name>
    <dbReference type="NCBI Taxonomy" id="71465"/>
    <lineage>
        <taxon>Eukaryota</taxon>
        <taxon>Metazoa</taxon>
        <taxon>Ecdysozoa</taxon>
        <taxon>Nematoda</taxon>
        <taxon>Chromadorea</taxon>
        <taxon>Rhabditida</taxon>
        <taxon>Rhabditina</taxon>
        <taxon>Rhabditomorpha</taxon>
        <taxon>Strongyloidea</taxon>
        <taxon>Strongylidae</taxon>
        <taxon>Cylicostephanus</taxon>
    </lineage>
</organism>
<reference evidence="1 2" key="1">
    <citation type="submission" date="2018-11" db="EMBL/GenBank/DDBJ databases">
        <authorList>
            <consortium name="Pathogen Informatics"/>
        </authorList>
    </citation>
    <scope>NUCLEOTIDE SEQUENCE [LARGE SCALE GENOMIC DNA]</scope>
</reference>
<keyword evidence="2" id="KW-1185">Reference proteome</keyword>
<dbReference type="Proteomes" id="UP000271889">
    <property type="component" value="Unassembled WGS sequence"/>
</dbReference>
<proteinExistence type="predicted"/>